<evidence type="ECO:0000313" key="5">
    <source>
        <dbReference type="Proteomes" id="UP001230188"/>
    </source>
</evidence>
<organism evidence="4 5">
    <name type="scientific">Chrysophaeum taylorii</name>
    <dbReference type="NCBI Taxonomy" id="2483200"/>
    <lineage>
        <taxon>Eukaryota</taxon>
        <taxon>Sar</taxon>
        <taxon>Stramenopiles</taxon>
        <taxon>Ochrophyta</taxon>
        <taxon>Pelagophyceae</taxon>
        <taxon>Pelagomonadales</taxon>
        <taxon>Pelagomonadaceae</taxon>
        <taxon>Chrysophaeum</taxon>
    </lineage>
</organism>
<evidence type="ECO:0000259" key="3">
    <source>
        <dbReference type="Pfam" id="PF10208"/>
    </source>
</evidence>
<sequence length="267" mass="30263">MTQAKEEFVVVAEAINEMNHADQLGEAKHEEVVKQEEESEKEKREDVKQEEVKREEGTKANEPEPVTVRRLRDETKCDDPSEAKEEPRDRVHLGLVGLMCFALGVGVAVAGLKALKTPAPQRRSVVLEIVQPSPLSFHHALHRPLYHYDWQYYWPTQHHWPARHHSVTPIYCMSSKPQPGPKPEPQPGPKPEPQPGPKPKQDAKPQQDATPHQDAKPHQAAPGDRAELRKQSVKELRVSLQDHGIECRTCVEKEDLIDQVIANLRPS</sequence>
<feature type="compositionally biased region" description="Pro residues" evidence="1">
    <location>
        <begin position="178"/>
        <end position="198"/>
    </location>
</feature>
<feature type="region of interest" description="Disordered" evidence="1">
    <location>
        <begin position="18"/>
        <end position="67"/>
    </location>
</feature>
<dbReference type="AlphaFoldDB" id="A0AAD7U8R7"/>
<accession>A0AAD7U8R7</accession>
<evidence type="ECO:0000313" key="4">
    <source>
        <dbReference type="EMBL" id="KAJ8600347.1"/>
    </source>
</evidence>
<keyword evidence="2" id="KW-0812">Transmembrane</keyword>
<comment type="caution">
    <text evidence="4">The sequence shown here is derived from an EMBL/GenBank/DDBJ whole genome shotgun (WGS) entry which is preliminary data.</text>
</comment>
<keyword evidence="5" id="KW-1185">Reference proteome</keyword>
<dbReference type="Gene3D" id="1.10.720.30">
    <property type="entry name" value="SAP domain"/>
    <property type="match status" value="1"/>
</dbReference>
<dbReference type="InterPro" id="IPR019345">
    <property type="entry name" value="ARMET_C"/>
</dbReference>
<evidence type="ECO:0000256" key="2">
    <source>
        <dbReference type="SAM" id="Phobius"/>
    </source>
</evidence>
<dbReference type="InterPro" id="IPR036361">
    <property type="entry name" value="SAP_dom_sf"/>
</dbReference>
<protein>
    <recommendedName>
        <fullName evidence="3">ARMET C-terminal domain-containing protein</fullName>
    </recommendedName>
</protein>
<feature type="transmembrane region" description="Helical" evidence="2">
    <location>
        <begin position="91"/>
        <end position="115"/>
    </location>
</feature>
<feature type="region of interest" description="Disordered" evidence="1">
    <location>
        <begin position="171"/>
        <end position="232"/>
    </location>
</feature>
<feature type="compositionally biased region" description="Basic and acidic residues" evidence="1">
    <location>
        <begin position="19"/>
        <end position="62"/>
    </location>
</feature>
<feature type="compositionally biased region" description="Basic and acidic residues" evidence="1">
    <location>
        <begin position="199"/>
        <end position="217"/>
    </location>
</feature>
<dbReference type="EMBL" id="JAQMWT010000524">
    <property type="protein sequence ID" value="KAJ8600347.1"/>
    <property type="molecule type" value="Genomic_DNA"/>
</dbReference>
<dbReference type="SUPFAM" id="SSF68906">
    <property type="entry name" value="SAP domain"/>
    <property type="match status" value="1"/>
</dbReference>
<gene>
    <name evidence="4" type="ORF">CTAYLR_000673</name>
</gene>
<keyword evidence="2" id="KW-1133">Transmembrane helix</keyword>
<dbReference type="Pfam" id="PF10208">
    <property type="entry name" value="ARMET_C"/>
    <property type="match status" value="1"/>
</dbReference>
<keyword evidence="2" id="KW-0472">Membrane</keyword>
<reference evidence="4" key="1">
    <citation type="submission" date="2023-01" db="EMBL/GenBank/DDBJ databases">
        <title>Metagenome sequencing of chrysophaentin producing Chrysophaeum taylorii.</title>
        <authorList>
            <person name="Davison J."/>
            <person name="Bewley C."/>
        </authorList>
    </citation>
    <scope>NUCLEOTIDE SEQUENCE</scope>
    <source>
        <strain evidence="4">NIES-1699</strain>
    </source>
</reference>
<dbReference type="Proteomes" id="UP001230188">
    <property type="component" value="Unassembled WGS sequence"/>
</dbReference>
<feature type="domain" description="ARMET C-terminal" evidence="3">
    <location>
        <begin position="227"/>
        <end position="260"/>
    </location>
</feature>
<name>A0AAD7U8R7_9STRA</name>
<proteinExistence type="predicted"/>
<evidence type="ECO:0000256" key="1">
    <source>
        <dbReference type="SAM" id="MobiDB-lite"/>
    </source>
</evidence>